<evidence type="ECO:0008006" key="3">
    <source>
        <dbReference type="Google" id="ProtNLM"/>
    </source>
</evidence>
<organism evidence="1 2">
    <name type="scientific">Clostridium uliginosum</name>
    <dbReference type="NCBI Taxonomy" id="119641"/>
    <lineage>
        <taxon>Bacteria</taxon>
        <taxon>Bacillati</taxon>
        <taxon>Bacillota</taxon>
        <taxon>Clostridia</taxon>
        <taxon>Eubacteriales</taxon>
        <taxon>Clostridiaceae</taxon>
        <taxon>Clostridium</taxon>
    </lineage>
</organism>
<dbReference type="OrthoDB" id="1906601at2"/>
<dbReference type="EMBL" id="FOMG01000043">
    <property type="protein sequence ID" value="SFD41035.1"/>
    <property type="molecule type" value="Genomic_DNA"/>
</dbReference>
<accession>A0A1I1S3C4</accession>
<protein>
    <recommendedName>
        <fullName evidence="3">DUF2993 domain-containing protein</fullName>
    </recommendedName>
</protein>
<evidence type="ECO:0000313" key="1">
    <source>
        <dbReference type="EMBL" id="SFD41035.1"/>
    </source>
</evidence>
<sequence length="213" mass="23624">MAKSKKPTLFLGIILFIFLALGATYYIGFYPKSEVTNINSISNFNQKMLLNKLTSNNLNISSKEVSLETSIALSEDDLTDLFVNLIASNSKLSNIITGIKAEINDNKINVLLHLKYKGIPLEGNLVFSCEALNGKCVLHYESGNLGFISINKDLIFSKLISNEILDIDKEAGDIILKVKNLKGLEIKNLSIKNNEVIFTIKGTLNLQDLNKLK</sequence>
<dbReference type="Proteomes" id="UP000199263">
    <property type="component" value="Unassembled WGS sequence"/>
</dbReference>
<name>A0A1I1S3C4_9CLOT</name>
<dbReference type="AlphaFoldDB" id="A0A1I1S3C4"/>
<gene>
    <name evidence="1" type="ORF">SAMN05421842_14311</name>
</gene>
<proteinExistence type="predicted"/>
<evidence type="ECO:0000313" key="2">
    <source>
        <dbReference type="Proteomes" id="UP000199263"/>
    </source>
</evidence>
<keyword evidence="2" id="KW-1185">Reference proteome</keyword>
<reference evidence="1 2" key="1">
    <citation type="submission" date="2016-10" db="EMBL/GenBank/DDBJ databases">
        <authorList>
            <person name="de Groot N.N."/>
        </authorList>
    </citation>
    <scope>NUCLEOTIDE SEQUENCE [LARGE SCALE GENOMIC DNA]</scope>
    <source>
        <strain evidence="1 2">DSM 12992</strain>
    </source>
</reference>
<dbReference type="RefSeq" id="WP_090094372.1">
    <property type="nucleotide sequence ID" value="NZ_FOMG01000043.1"/>
</dbReference>